<feature type="domain" description="SnoaL-like" evidence="2">
    <location>
        <begin position="37"/>
        <end position="136"/>
    </location>
</feature>
<dbReference type="Gene3D" id="3.10.450.50">
    <property type="match status" value="1"/>
</dbReference>
<accession>A0A4Q0Q5C9</accession>
<keyword evidence="1" id="KW-0732">Signal</keyword>
<evidence type="ECO:0000313" key="4">
    <source>
        <dbReference type="Proteomes" id="UP000290174"/>
    </source>
</evidence>
<evidence type="ECO:0000259" key="2">
    <source>
        <dbReference type="Pfam" id="PF12680"/>
    </source>
</evidence>
<evidence type="ECO:0000256" key="1">
    <source>
        <dbReference type="SAM" id="SignalP"/>
    </source>
</evidence>
<dbReference type="InterPro" id="IPR032710">
    <property type="entry name" value="NTF2-like_dom_sf"/>
</dbReference>
<reference evidence="3 4" key="1">
    <citation type="submission" date="2018-11" db="EMBL/GenBank/DDBJ databases">
        <title>Bradyrhizobium sp. nov., isolated from effective nodules of peanut in China.</title>
        <authorList>
            <person name="Li Y."/>
        </authorList>
    </citation>
    <scope>NUCLEOTIDE SEQUENCE [LARGE SCALE GENOMIC DNA]</scope>
    <source>
        <strain evidence="3 4">CCBAU 51770</strain>
    </source>
</reference>
<protein>
    <submittedName>
        <fullName evidence="3">DUF4440 domain-containing protein</fullName>
    </submittedName>
</protein>
<dbReference type="Pfam" id="PF12680">
    <property type="entry name" value="SnoaL_2"/>
    <property type="match status" value="1"/>
</dbReference>
<proteinExistence type="predicted"/>
<dbReference type="InterPro" id="IPR037401">
    <property type="entry name" value="SnoaL-like"/>
</dbReference>
<dbReference type="RefSeq" id="WP_128936275.1">
    <property type="nucleotide sequence ID" value="NZ_CP022221.1"/>
</dbReference>
<name>A0A4Q0Q5C9_9BRAD</name>
<comment type="caution">
    <text evidence="3">The sequence shown here is derived from an EMBL/GenBank/DDBJ whole genome shotgun (WGS) entry which is preliminary data.</text>
</comment>
<gene>
    <name evidence="3" type="ORF">EAS61_41005</name>
</gene>
<dbReference type="AlphaFoldDB" id="A0A4Q0Q5C9"/>
<organism evidence="3 4">
    <name type="scientific">Bradyrhizobium zhanjiangense</name>
    <dbReference type="NCBI Taxonomy" id="1325107"/>
    <lineage>
        <taxon>Bacteria</taxon>
        <taxon>Pseudomonadati</taxon>
        <taxon>Pseudomonadota</taxon>
        <taxon>Alphaproteobacteria</taxon>
        <taxon>Hyphomicrobiales</taxon>
        <taxon>Nitrobacteraceae</taxon>
        <taxon>Bradyrhizobium</taxon>
    </lineage>
</organism>
<dbReference type="SUPFAM" id="SSF54427">
    <property type="entry name" value="NTF2-like"/>
    <property type="match status" value="1"/>
</dbReference>
<sequence>MRITLASTLMAFLLTAAPAISLAADAKTDVEKAYATFDAAFNKQDAKAVAANYVPTAKVLPPTHEVTSGPAEIEKFFAGFFANGVTNHKLEVIDAGGDDKVVIGTAKWSATGKDKDGKPAAFSGLAMHVFERQADGSLKLRFHTFN</sequence>
<feature type="signal peptide" evidence="1">
    <location>
        <begin position="1"/>
        <end position="23"/>
    </location>
</feature>
<dbReference type="EMBL" id="RKMK01000095">
    <property type="protein sequence ID" value="RXG83780.1"/>
    <property type="molecule type" value="Genomic_DNA"/>
</dbReference>
<evidence type="ECO:0000313" key="3">
    <source>
        <dbReference type="EMBL" id="RXG83780.1"/>
    </source>
</evidence>
<dbReference type="Proteomes" id="UP000290174">
    <property type="component" value="Unassembled WGS sequence"/>
</dbReference>
<feature type="chain" id="PRO_5020227004" evidence="1">
    <location>
        <begin position="24"/>
        <end position="146"/>
    </location>
</feature>